<keyword evidence="2" id="KW-0012">Acyltransferase</keyword>
<evidence type="ECO:0000256" key="1">
    <source>
        <dbReference type="ARBA" id="ARBA00022679"/>
    </source>
</evidence>
<keyword evidence="1 4" id="KW-0808">Transferase</keyword>
<dbReference type="PANTHER" id="PTHR43877">
    <property type="entry name" value="AMINOALKYLPHOSPHONATE N-ACETYLTRANSFERASE-RELATED-RELATED"/>
    <property type="match status" value="1"/>
</dbReference>
<protein>
    <submittedName>
        <fullName evidence="4">GNAT family N-acetyltransferase</fullName>
    </submittedName>
</protein>
<dbReference type="InterPro" id="IPR050832">
    <property type="entry name" value="Bact_Acetyltransf"/>
</dbReference>
<feature type="domain" description="N-acetyltransferase" evidence="3">
    <location>
        <begin position="7"/>
        <end position="149"/>
    </location>
</feature>
<dbReference type="PROSITE" id="PS51186">
    <property type="entry name" value="GNAT"/>
    <property type="match status" value="1"/>
</dbReference>
<dbReference type="InterPro" id="IPR016181">
    <property type="entry name" value="Acyl_CoA_acyltransferase"/>
</dbReference>
<dbReference type="Proteomes" id="UP000317366">
    <property type="component" value="Unassembled WGS sequence"/>
</dbReference>
<evidence type="ECO:0000313" key="5">
    <source>
        <dbReference type="EMBL" id="TMQ64555.1"/>
    </source>
</evidence>
<dbReference type="AlphaFoldDB" id="A0A538SME8"/>
<dbReference type="GO" id="GO:0016747">
    <property type="term" value="F:acyltransferase activity, transferring groups other than amino-acyl groups"/>
    <property type="evidence" value="ECO:0007669"/>
    <property type="project" value="InterPro"/>
</dbReference>
<reference evidence="6 7" key="1">
    <citation type="journal article" date="2019" name="Nat. Microbiol.">
        <title>Mediterranean grassland soil C-N compound turnover is dependent on rainfall and depth, and is mediated by genomically divergent microorganisms.</title>
        <authorList>
            <person name="Diamond S."/>
            <person name="Andeer P.F."/>
            <person name="Li Z."/>
            <person name="Crits-Christoph A."/>
            <person name="Burstein D."/>
            <person name="Anantharaman K."/>
            <person name="Lane K.R."/>
            <person name="Thomas B.C."/>
            <person name="Pan C."/>
            <person name="Northen T.R."/>
            <person name="Banfield J.F."/>
        </authorList>
    </citation>
    <scope>NUCLEOTIDE SEQUENCE [LARGE SCALE GENOMIC DNA]</scope>
    <source>
        <strain evidence="4">WS_4</strain>
        <strain evidence="5">WS_7</strain>
    </source>
</reference>
<dbReference type="EMBL" id="VBOX01000034">
    <property type="protein sequence ID" value="TMQ64555.1"/>
    <property type="molecule type" value="Genomic_DNA"/>
</dbReference>
<dbReference type="Pfam" id="PF00583">
    <property type="entry name" value="Acetyltransf_1"/>
    <property type="match status" value="1"/>
</dbReference>
<name>A0A538SME8_UNCEI</name>
<dbReference type="EMBL" id="VBOU01000097">
    <property type="protein sequence ID" value="TMQ52542.1"/>
    <property type="molecule type" value="Genomic_DNA"/>
</dbReference>
<organism evidence="4 7">
    <name type="scientific">Eiseniibacteriota bacterium</name>
    <dbReference type="NCBI Taxonomy" id="2212470"/>
    <lineage>
        <taxon>Bacteria</taxon>
        <taxon>Candidatus Eiseniibacteriota</taxon>
    </lineage>
</organism>
<evidence type="ECO:0000313" key="7">
    <source>
        <dbReference type="Proteomes" id="UP000319829"/>
    </source>
</evidence>
<evidence type="ECO:0000256" key="2">
    <source>
        <dbReference type="ARBA" id="ARBA00023315"/>
    </source>
</evidence>
<dbReference type="CDD" id="cd04301">
    <property type="entry name" value="NAT_SF"/>
    <property type="match status" value="1"/>
</dbReference>
<proteinExistence type="predicted"/>
<sequence>MSGSITTTVRAMTLGDSEQVAALAGELGYPSTRAQIEARFRGIEGNDDSRVFVAADTDGRVWGWVHVFGHHLLESEGQAEVGGLIVDSRARGVGIGRSLMAAAEAWAREQGYARLTLRSNTIRTEAHRFYQDLGYTVVKSQHKFQKPLN</sequence>
<gene>
    <name evidence="4" type="ORF">E6K74_12220</name>
    <name evidence="5" type="ORF">E6K77_03705</name>
</gene>
<dbReference type="Proteomes" id="UP000319829">
    <property type="component" value="Unassembled WGS sequence"/>
</dbReference>
<evidence type="ECO:0000313" key="6">
    <source>
        <dbReference type="Proteomes" id="UP000317366"/>
    </source>
</evidence>
<accession>A0A538SME8</accession>
<dbReference type="PANTHER" id="PTHR43877:SF2">
    <property type="entry name" value="AMINOALKYLPHOSPHONATE N-ACETYLTRANSFERASE-RELATED"/>
    <property type="match status" value="1"/>
</dbReference>
<comment type="caution">
    <text evidence="4">The sequence shown here is derived from an EMBL/GenBank/DDBJ whole genome shotgun (WGS) entry which is preliminary data.</text>
</comment>
<evidence type="ECO:0000259" key="3">
    <source>
        <dbReference type="PROSITE" id="PS51186"/>
    </source>
</evidence>
<dbReference type="SUPFAM" id="SSF55729">
    <property type="entry name" value="Acyl-CoA N-acyltransferases (Nat)"/>
    <property type="match status" value="1"/>
</dbReference>
<evidence type="ECO:0000313" key="4">
    <source>
        <dbReference type="EMBL" id="TMQ52542.1"/>
    </source>
</evidence>
<dbReference type="Gene3D" id="3.40.630.30">
    <property type="match status" value="1"/>
</dbReference>
<dbReference type="InterPro" id="IPR000182">
    <property type="entry name" value="GNAT_dom"/>
</dbReference>